<dbReference type="InterPro" id="IPR013043">
    <property type="entry name" value="DUF1595"/>
</dbReference>
<dbReference type="InterPro" id="IPR037524">
    <property type="entry name" value="PA14/GLEYA"/>
</dbReference>
<dbReference type="SMART" id="SM00758">
    <property type="entry name" value="PA14"/>
    <property type="match status" value="1"/>
</dbReference>
<feature type="domain" description="Cytochrome c" evidence="6">
    <location>
        <begin position="19"/>
        <end position="92"/>
    </location>
</feature>
<dbReference type="GO" id="GO:0009055">
    <property type="term" value="F:electron transfer activity"/>
    <property type="evidence" value="ECO:0007669"/>
    <property type="project" value="InterPro"/>
</dbReference>
<keyword evidence="1 4" id="KW-0349">Heme</keyword>
<dbReference type="PROSITE" id="PS51820">
    <property type="entry name" value="PA14"/>
    <property type="match status" value="1"/>
</dbReference>
<reference evidence="8 9" key="1">
    <citation type="submission" date="2019-02" db="EMBL/GenBank/DDBJ databases">
        <title>Deep-cultivation of Planctomycetes and their phenomic and genomic characterization uncovers novel biology.</title>
        <authorList>
            <person name="Wiegand S."/>
            <person name="Jogler M."/>
            <person name="Boedeker C."/>
            <person name="Pinto D."/>
            <person name="Vollmers J."/>
            <person name="Rivas-Marin E."/>
            <person name="Kohn T."/>
            <person name="Peeters S.H."/>
            <person name="Heuer A."/>
            <person name="Rast P."/>
            <person name="Oberbeckmann S."/>
            <person name="Bunk B."/>
            <person name="Jeske O."/>
            <person name="Meyerdierks A."/>
            <person name="Storesund J.E."/>
            <person name="Kallscheuer N."/>
            <person name="Luecker S."/>
            <person name="Lage O.M."/>
            <person name="Pohl T."/>
            <person name="Merkel B.J."/>
            <person name="Hornburger P."/>
            <person name="Mueller R.-W."/>
            <person name="Bruemmer F."/>
            <person name="Labrenz M."/>
            <person name="Spormann A.M."/>
            <person name="Op den Camp H."/>
            <person name="Overmann J."/>
            <person name="Amann R."/>
            <person name="Jetten M.S.M."/>
            <person name="Mascher T."/>
            <person name="Medema M.H."/>
            <person name="Devos D.P."/>
            <person name="Kaster A.-K."/>
            <person name="Ovreas L."/>
            <person name="Rohde M."/>
            <person name="Galperin M.Y."/>
            <person name="Jogler C."/>
        </authorList>
    </citation>
    <scope>NUCLEOTIDE SEQUENCE [LARGE SCALE GENOMIC DNA]</scope>
    <source>
        <strain evidence="8 9">Pan44</strain>
    </source>
</reference>
<evidence type="ECO:0000256" key="2">
    <source>
        <dbReference type="ARBA" id="ARBA00022723"/>
    </source>
</evidence>
<dbReference type="InterPro" id="IPR013039">
    <property type="entry name" value="DUF1588"/>
</dbReference>
<name>A0A517SGD3_9PLAN</name>
<keyword evidence="9" id="KW-1185">Reference proteome</keyword>
<dbReference type="InterPro" id="IPR036909">
    <property type="entry name" value="Cyt_c-like_dom_sf"/>
</dbReference>
<dbReference type="Gene3D" id="3.90.182.10">
    <property type="entry name" value="Toxin - Anthrax Protective Antigen,domain 1"/>
    <property type="match status" value="1"/>
</dbReference>
<dbReference type="GO" id="GO:0046872">
    <property type="term" value="F:metal ion binding"/>
    <property type="evidence" value="ECO:0007669"/>
    <property type="project" value="UniProtKB-KW"/>
</dbReference>
<dbReference type="SUPFAM" id="SSF56988">
    <property type="entry name" value="Anthrax protective antigen"/>
    <property type="match status" value="1"/>
</dbReference>
<evidence type="ECO:0000256" key="5">
    <source>
        <dbReference type="SAM" id="MobiDB-lite"/>
    </source>
</evidence>
<evidence type="ECO:0000313" key="8">
    <source>
        <dbReference type="EMBL" id="QDT55181.1"/>
    </source>
</evidence>
<dbReference type="AlphaFoldDB" id="A0A517SGD3"/>
<feature type="compositionally biased region" description="Basic and acidic residues" evidence="5">
    <location>
        <begin position="152"/>
        <end position="163"/>
    </location>
</feature>
<keyword evidence="2 4" id="KW-0479">Metal-binding</keyword>
<dbReference type="SUPFAM" id="SSF46626">
    <property type="entry name" value="Cytochrome c"/>
    <property type="match status" value="1"/>
</dbReference>
<evidence type="ECO:0000259" key="7">
    <source>
        <dbReference type="PROSITE" id="PS51820"/>
    </source>
</evidence>
<feature type="region of interest" description="Disordered" evidence="5">
    <location>
        <begin position="152"/>
        <end position="195"/>
    </location>
</feature>
<proteinExistence type="predicted"/>
<dbReference type="Pfam" id="PF13442">
    <property type="entry name" value="Cytochrome_CBB3"/>
    <property type="match status" value="1"/>
</dbReference>
<evidence type="ECO:0000256" key="3">
    <source>
        <dbReference type="ARBA" id="ARBA00023004"/>
    </source>
</evidence>
<evidence type="ECO:0000259" key="6">
    <source>
        <dbReference type="PROSITE" id="PS51007"/>
    </source>
</evidence>
<dbReference type="InterPro" id="IPR013042">
    <property type="entry name" value="DUF1592"/>
</dbReference>
<dbReference type="GO" id="GO:0020037">
    <property type="term" value="F:heme binding"/>
    <property type="evidence" value="ECO:0007669"/>
    <property type="project" value="InterPro"/>
</dbReference>
<feature type="compositionally biased region" description="Basic and acidic residues" evidence="5">
    <location>
        <begin position="170"/>
        <end position="195"/>
    </location>
</feature>
<protein>
    <submittedName>
        <fullName evidence="8">PA14 domain protein</fullName>
    </submittedName>
</protein>
<dbReference type="Pfam" id="PF07627">
    <property type="entry name" value="PSCyt3"/>
    <property type="match status" value="1"/>
</dbReference>
<gene>
    <name evidence="8" type="ORF">Pan44_32230</name>
</gene>
<dbReference type="EMBL" id="CP036271">
    <property type="protein sequence ID" value="QDT55181.1"/>
    <property type="molecule type" value="Genomic_DNA"/>
</dbReference>
<feature type="domain" description="PA14" evidence="7">
    <location>
        <begin position="134"/>
        <end position="295"/>
    </location>
</feature>
<dbReference type="InParanoid" id="A0A517SGD3"/>
<dbReference type="KEGG" id="ccos:Pan44_32230"/>
<evidence type="ECO:0000256" key="1">
    <source>
        <dbReference type="ARBA" id="ARBA00022617"/>
    </source>
</evidence>
<keyword evidence="3 4" id="KW-0408">Iron</keyword>
<dbReference type="PROSITE" id="PS51007">
    <property type="entry name" value="CYTC"/>
    <property type="match status" value="1"/>
</dbReference>
<dbReference type="Pfam" id="PF07637">
    <property type="entry name" value="PSD5"/>
    <property type="match status" value="1"/>
</dbReference>
<evidence type="ECO:0000256" key="4">
    <source>
        <dbReference type="PROSITE-ProRule" id="PRU00433"/>
    </source>
</evidence>
<dbReference type="InterPro" id="IPR009056">
    <property type="entry name" value="Cyt_c-like_dom"/>
</dbReference>
<dbReference type="Proteomes" id="UP000315700">
    <property type="component" value="Chromosome"/>
</dbReference>
<evidence type="ECO:0000313" key="9">
    <source>
        <dbReference type="Proteomes" id="UP000315700"/>
    </source>
</evidence>
<dbReference type="Pfam" id="PF07691">
    <property type="entry name" value="PA14"/>
    <property type="match status" value="1"/>
</dbReference>
<organism evidence="8 9">
    <name type="scientific">Caulifigura coniformis</name>
    <dbReference type="NCBI Taxonomy" id="2527983"/>
    <lineage>
        <taxon>Bacteria</taxon>
        <taxon>Pseudomonadati</taxon>
        <taxon>Planctomycetota</taxon>
        <taxon>Planctomycetia</taxon>
        <taxon>Planctomycetales</taxon>
        <taxon>Planctomycetaceae</taxon>
        <taxon>Caulifigura</taxon>
    </lineage>
</organism>
<dbReference type="InterPro" id="IPR011658">
    <property type="entry name" value="PA14_dom"/>
</dbReference>
<accession>A0A517SGD3</accession>
<sequence>MMAAIVGGLVIPSASAVCADDSRGQGLFKERCASCHGEKGEGVHDEFANPLIGDRSLNELSKYIDDTMPKDEADSMNAEDSAAVAAYIYDAFYSPTAQFRNQPARVELARLTVRQYRHALIDVISDFRGRNDFSDERGLKADYGEFLKPRVGDRPENKIEPGIDHVFNPPKDEKPLTEEELKEAKKNPMKDRRPGDSFRAKWRGAIIIPADGEYEFIAETENGVKVFVNDSRTPIIDAAVRSGNETVFRGSSALLGGRSYFLNVEFNKSKAEKSASIVLKWKRPGQVAEPIPTRFLSPQEPPERLVISSSFPPDDRSMGYERGNAVSREWDDATTSAAFEAADWIAKRRFQLANTRAESDDRTDKVKAFSRRFVERVFRRPLSDEEAALYVERQFAESRDDETAVKRVVLLALKSPWFLYREPGRDATDPHAVASRISFTLWDAGPDDQLRQAAAKGELKSREQVQKQVNRMLKDHRADAKLASFFEQWLKLDRMGELSKDARRFPEFTPELVSDLRTSLELFVDEVVRSDASDFRSLFTSNELYANGRIARFYGLDLPEDAPFQKVAVTNEPRIGLLSHPYMLAGFAYHDESSPIHRGVFIARTVLGRMLKQPPVAVAPIAPDLHAGMTTRERVLLQTKPEMCMSCHGMINSLGFSLEHFDAVGRYRQKEHDRPVDSSGNYLTTRGDEVKFADVRGLSEFLANGPESSAALTSQLFHFAVKQPVRAYGADQPDRLHAGFVEGKYSIRRLLGDIAVTAALDQPAEPAAPVAAN</sequence>
<dbReference type="Pfam" id="PF07631">
    <property type="entry name" value="PSD4"/>
    <property type="match status" value="1"/>
</dbReference>
<dbReference type="Gene3D" id="1.10.760.10">
    <property type="entry name" value="Cytochrome c-like domain"/>
    <property type="match status" value="1"/>
</dbReference>